<reference evidence="4 5" key="1">
    <citation type="submission" date="2018-03" db="EMBL/GenBank/DDBJ databases">
        <title>Genomic Encyclopedia of Archaeal and Bacterial Type Strains, Phase II (KMG-II): from individual species to whole genera.</title>
        <authorList>
            <person name="Goeker M."/>
        </authorList>
    </citation>
    <scope>NUCLEOTIDE SEQUENCE [LARGE SCALE GENOMIC DNA]</scope>
    <source>
        <strain evidence="4 5">DSM 29057</strain>
    </source>
</reference>
<name>A0A2P8G8S7_9BACT</name>
<comment type="caution">
    <text evidence="4">The sequence shown here is derived from an EMBL/GenBank/DDBJ whole genome shotgun (WGS) entry which is preliminary data.</text>
</comment>
<dbReference type="AlphaFoldDB" id="A0A2P8G8S7"/>
<dbReference type="PIRSF" id="PIRSF018266">
    <property type="entry name" value="FecR"/>
    <property type="match status" value="1"/>
</dbReference>
<keyword evidence="1" id="KW-1133">Transmembrane helix</keyword>
<protein>
    <submittedName>
        <fullName evidence="4">FecR family protein</fullName>
    </submittedName>
</protein>
<proteinExistence type="predicted"/>
<gene>
    <name evidence="4" type="ORF">CLV60_104334</name>
</gene>
<evidence type="ECO:0000256" key="1">
    <source>
        <dbReference type="SAM" id="Phobius"/>
    </source>
</evidence>
<keyword evidence="1" id="KW-0472">Membrane</keyword>
<dbReference type="Proteomes" id="UP000241964">
    <property type="component" value="Unassembled WGS sequence"/>
</dbReference>
<dbReference type="InterPro" id="IPR012373">
    <property type="entry name" value="Ferrdict_sens_TM"/>
</dbReference>
<dbReference type="InterPro" id="IPR006860">
    <property type="entry name" value="FecR"/>
</dbReference>
<accession>A0A2P8G8S7</accession>
<dbReference type="OrthoDB" id="645173at2"/>
<keyword evidence="1" id="KW-0812">Transmembrane</keyword>
<dbReference type="Pfam" id="PF16344">
    <property type="entry name" value="FecR_C"/>
    <property type="match status" value="1"/>
</dbReference>
<dbReference type="RefSeq" id="WP_106595268.1">
    <property type="nucleotide sequence ID" value="NZ_PYAS01000004.1"/>
</dbReference>
<dbReference type="Gene3D" id="2.60.120.1440">
    <property type="match status" value="1"/>
</dbReference>
<dbReference type="InterPro" id="IPR032508">
    <property type="entry name" value="FecR_C"/>
</dbReference>
<feature type="transmembrane region" description="Helical" evidence="1">
    <location>
        <begin position="67"/>
        <end position="86"/>
    </location>
</feature>
<organism evidence="4 5">
    <name type="scientific">Dyadobacter jiangsuensis</name>
    <dbReference type="NCBI Taxonomy" id="1591085"/>
    <lineage>
        <taxon>Bacteria</taxon>
        <taxon>Pseudomonadati</taxon>
        <taxon>Bacteroidota</taxon>
        <taxon>Cytophagia</taxon>
        <taxon>Cytophagales</taxon>
        <taxon>Spirosomataceae</taxon>
        <taxon>Dyadobacter</taxon>
    </lineage>
</organism>
<keyword evidence="5" id="KW-1185">Reference proteome</keyword>
<feature type="domain" description="Protein FecR C-terminal" evidence="3">
    <location>
        <begin position="259"/>
        <end position="323"/>
    </location>
</feature>
<evidence type="ECO:0000313" key="4">
    <source>
        <dbReference type="EMBL" id="PSL30392.1"/>
    </source>
</evidence>
<sequence length="333" mass="37090">MTSDNYEKLIERYIAGETSAEEDLQVEQYLRKNPADDSEILLSEKDEIGQRIRQKLLANTTRKPVRIGWWAAAAASVALLVGVFLYNAPKRTAYFPALSSLWTWNDDGEGFAVSNTSHKPQRLTLEDGSVVILQPNSRISYPEHFGERKRTVYLHGEAFFQVKRDVTKPFIVSTENLATQVLGTSFNVKSYDGAGSIEVQVATGRVSVYETSDKKTSSKNGFILTPNQKVVFDKESRKMELGIVKNPVAVKRAEAGTRFEFAEIPAAEVLALLEKTYGIDIVVEGDVLRNCLFTGDLNELPMFDQLDLICKAVNVEYERRGASLFISGEGCGN</sequence>
<dbReference type="GO" id="GO:0016989">
    <property type="term" value="F:sigma factor antagonist activity"/>
    <property type="evidence" value="ECO:0007669"/>
    <property type="project" value="TreeGrafter"/>
</dbReference>
<dbReference type="Gene3D" id="3.55.50.30">
    <property type="match status" value="1"/>
</dbReference>
<evidence type="ECO:0000259" key="2">
    <source>
        <dbReference type="Pfam" id="PF04773"/>
    </source>
</evidence>
<evidence type="ECO:0000313" key="5">
    <source>
        <dbReference type="Proteomes" id="UP000241964"/>
    </source>
</evidence>
<dbReference type="Pfam" id="PF04773">
    <property type="entry name" value="FecR"/>
    <property type="match status" value="1"/>
</dbReference>
<evidence type="ECO:0000259" key="3">
    <source>
        <dbReference type="Pfam" id="PF16344"/>
    </source>
</evidence>
<dbReference type="PANTHER" id="PTHR30273:SF2">
    <property type="entry name" value="PROTEIN FECR"/>
    <property type="match status" value="1"/>
</dbReference>
<feature type="domain" description="FecR protein" evidence="2">
    <location>
        <begin position="119"/>
        <end position="206"/>
    </location>
</feature>
<dbReference type="EMBL" id="PYAS01000004">
    <property type="protein sequence ID" value="PSL30392.1"/>
    <property type="molecule type" value="Genomic_DNA"/>
</dbReference>
<dbReference type="PANTHER" id="PTHR30273">
    <property type="entry name" value="PERIPLASMIC SIGNAL SENSOR AND SIGMA FACTOR ACTIVATOR FECR-RELATED"/>
    <property type="match status" value="1"/>
</dbReference>